<dbReference type="AlphaFoldDB" id="S3BPE5"/>
<sequence>MSDLDGQVGGSMDGTGLAWIARPFRWMDMMMALRAMTWNITELFVLAQRIVAHLLEPPAAATLWNMDPELSDMEEALKTIFSF</sequence>
<keyword evidence="2" id="KW-1185">Reference proteome</keyword>
<dbReference type="Proteomes" id="UP000016923">
    <property type="component" value="Unassembled WGS sequence"/>
</dbReference>
<gene>
    <name evidence="1" type="ORF">F503_01480</name>
</gene>
<dbReference type="HOGENOM" id="CLU_2543165_0_0_1"/>
<name>S3BPE5_OPHP1</name>
<accession>S3BPE5</accession>
<evidence type="ECO:0000313" key="2">
    <source>
        <dbReference type="Proteomes" id="UP000016923"/>
    </source>
</evidence>
<reference evidence="1 2" key="1">
    <citation type="journal article" date="2013" name="BMC Genomics">
        <title>The genome and transcriptome of the pine saprophyte Ophiostoma piceae, and a comparison with the bark beetle-associated pine pathogen Grosmannia clavigera.</title>
        <authorList>
            <person name="Haridas S."/>
            <person name="Wang Y."/>
            <person name="Lim L."/>
            <person name="Massoumi Alamouti S."/>
            <person name="Jackman S."/>
            <person name="Docking R."/>
            <person name="Robertson G."/>
            <person name="Birol I."/>
            <person name="Bohlmann J."/>
            <person name="Breuil C."/>
        </authorList>
    </citation>
    <scope>NUCLEOTIDE SEQUENCE [LARGE SCALE GENOMIC DNA]</scope>
    <source>
        <strain evidence="1 2">UAMH 11346</strain>
    </source>
</reference>
<dbReference type="EMBL" id="KE148170">
    <property type="protein sequence ID" value="EPE03144.1"/>
    <property type="molecule type" value="Genomic_DNA"/>
</dbReference>
<evidence type="ECO:0000313" key="1">
    <source>
        <dbReference type="EMBL" id="EPE03144.1"/>
    </source>
</evidence>
<proteinExistence type="predicted"/>
<organism evidence="1 2">
    <name type="scientific">Ophiostoma piceae (strain UAMH 11346)</name>
    <name type="common">Sap stain fungus</name>
    <dbReference type="NCBI Taxonomy" id="1262450"/>
    <lineage>
        <taxon>Eukaryota</taxon>
        <taxon>Fungi</taxon>
        <taxon>Dikarya</taxon>
        <taxon>Ascomycota</taxon>
        <taxon>Pezizomycotina</taxon>
        <taxon>Sordariomycetes</taxon>
        <taxon>Sordariomycetidae</taxon>
        <taxon>Ophiostomatales</taxon>
        <taxon>Ophiostomataceae</taxon>
        <taxon>Ophiostoma</taxon>
    </lineage>
</organism>
<protein>
    <submittedName>
        <fullName evidence="1">Uncharacterized protein</fullName>
    </submittedName>
</protein>
<dbReference type="VEuPathDB" id="FungiDB:F503_01480"/>